<gene>
    <name evidence="1" type="ORF">Pan54_25680</name>
</gene>
<dbReference type="AlphaFoldDB" id="A0A5C5XHH3"/>
<name>A0A5C5XHH3_9PLAN</name>
<dbReference type="EMBL" id="SJPG01000001">
    <property type="protein sequence ID" value="TWT61831.1"/>
    <property type="molecule type" value="Genomic_DNA"/>
</dbReference>
<sequence>MGAMLASRSRASMIRGGFCPDYRIIINVLSWKILVDQVNNYHAHHFVLSVPPSVS</sequence>
<proteinExistence type="predicted"/>
<keyword evidence="2" id="KW-1185">Reference proteome</keyword>
<dbReference type="Proteomes" id="UP000316095">
    <property type="component" value="Unassembled WGS sequence"/>
</dbReference>
<comment type="caution">
    <text evidence="1">The sequence shown here is derived from an EMBL/GenBank/DDBJ whole genome shotgun (WGS) entry which is preliminary data.</text>
</comment>
<evidence type="ECO:0000313" key="2">
    <source>
        <dbReference type="Proteomes" id="UP000316095"/>
    </source>
</evidence>
<accession>A0A5C5XHH3</accession>
<reference evidence="1 2" key="1">
    <citation type="submission" date="2019-02" db="EMBL/GenBank/DDBJ databases">
        <title>Deep-cultivation of Planctomycetes and their phenomic and genomic characterization uncovers novel biology.</title>
        <authorList>
            <person name="Wiegand S."/>
            <person name="Jogler M."/>
            <person name="Boedeker C."/>
            <person name="Pinto D."/>
            <person name="Vollmers J."/>
            <person name="Rivas-Marin E."/>
            <person name="Kohn T."/>
            <person name="Peeters S.H."/>
            <person name="Heuer A."/>
            <person name="Rast P."/>
            <person name="Oberbeckmann S."/>
            <person name="Bunk B."/>
            <person name="Jeske O."/>
            <person name="Meyerdierks A."/>
            <person name="Storesund J.E."/>
            <person name="Kallscheuer N."/>
            <person name="Luecker S."/>
            <person name="Lage O.M."/>
            <person name="Pohl T."/>
            <person name="Merkel B.J."/>
            <person name="Hornburger P."/>
            <person name="Mueller R.-W."/>
            <person name="Bruemmer F."/>
            <person name="Labrenz M."/>
            <person name="Spormann A.M."/>
            <person name="Op Den Camp H."/>
            <person name="Overmann J."/>
            <person name="Amann R."/>
            <person name="Jetten M.S.M."/>
            <person name="Mascher T."/>
            <person name="Medema M.H."/>
            <person name="Devos D.P."/>
            <person name="Kaster A.-K."/>
            <person name="Ovreas L."/>
            <person name="Rohde M."/>
            <person name="Galperin M.Y."/>
            <person name="Jogler C."/>
        </authorList>
    </citation>
    <scope>NUCLEOTIDE SEQUENCE [LARGE SCALE GENOMIC DNA]</scope>
    <source>
        <strain evidence="1 2">Pan54</strain>
    </source>
</reference>
<protein>
    <submittedName>
        <fullName evidence="1">Uncharacterized protein</fullName>
    </submittedName>
</protein>
<evidence type="ECO:0000313" key="1">
    <source>
        <dbReference type="EMBL" id="TWT61831.1"/>
    </source>
</evidence>
<organism evidence="1 2">
    <name type="scientific">Rubinisphaera italica</name>
    <dbReference type="NCBI Taxonomy" id="2527969"/>
    <lineage>
        <taxon>Bacteria</taxon>
        <taxon>Pseudomonadati</taxon>
        <taxon>Planctomycetota</taxon>
        <taxon>Planctomycetia</taxon>
        <taxon>Planctomycetales</taxon>
        <taxon>Planctomycetaceae</taxon>
        <taxon>Rubinisphaera</taxon>
    </lineage>
</organism>